<dbReference type="Pfam" id="PF26639">
    <property type="entry name" value="Het-6_barrel"/>
    <property type="match status" value="1"/>
</dbReference>
<dbReference type="Pfam" id="PF06985">
    <property type="entry name" value="HET"/>
    <property type="match status" value="1"/>
</dbReference>
<dbReference type="PANTHER" id="PTHR24148:SF73">
    <property type="entry name" value="HET DOMAIN PROTEIN (AFU_ORTHOLOGUE AFUA_8G01020)"/>
    <property type="match status" value="1"/>
</dbReference>
<name>A0ABR4CQ01_9HELO</name>
<proteinExistence type="predicted"/>
<accession>A0ABR4CQ01</accession>
<reference evidence="2 3" key="1">
    <citation type="journal article" date="2024" name="Commun. Biol.">
        <title>Comparative genomic analysis of thermophilic fungi reveals convergent evolutionary adaptations and gene losses.</title>
        <authorList>
            <person name="Steindorff A.S."/>
            <person name="Aguilar-Pontes M.V."/>
            <person name="Robinson A.J."/>
            <person name="Andreopoulos B."/>
            <person name="LaButti K."/>
            <person name="Kuo A."/>
            <person name="Mondo S."/>
            <person name="Riley R."/>
            <person name="Otillar R."/>
            <person name="Haridas S."/>
            <person name="Lipzen A."/>
            <person name="Grimwood J."/>
            <person name="Schmutz J."/>
            <person name="Clum A."/>
            <person name="Reid I.D."/>
            <person name="Moisan M.C."/>
            <person name="Butler G."/>
            <person name="Nguyen T.T.M."/>
            <person name="Dewar K."/>
            <person name="Conant G."/>
            <person name="Drula E."/>
            <person name="Henrissat B."/>
            <person name="Hansel C."/>
            <person name="Singer S."/>
            <person name="Hutchinson M.I."/>
            <person name="de Vries R.P."/>
            <person name="Natvig D.O."/>
            <person name="Powell A.J."/>
            <person name="Tsang A."/>
            <person name="Grigoriev I.V."/>
        </authorList>
    </citation>
    <scope>NUCLEOTIDE SEQUENCE [LARGE SCALE GENOMIC DNA]</scope>
    <source>
        <strain evidence="2 3">CBS 494.80</strain>
    </source>
</reference>
<dbReference type="InterPro" id="IPR052895">
    <property type="entry name" value="HetReg/Transcr_Mod"/>
</dbReference>
<evidence type="ECO:0000259" key="1">
    <source>
        <dbReference type="Pfam" id="PF06985"/>
    </source>
</evidence>
<dbReference type="PANTHER" id="PTHR24148">
    <property type="entry name" value="ANKYRIN REPEAT DOMAIN-CONTAINING PROTEIN 39 HOMOLOG-RELATED"/>
    <property type="match status" value="1"/>
</dbReference>
<comment type="caution">
    <text evidence="2">The sequence shown here is derived from an EMBL/GenBank/DDBJ whole genome shotgun (WGS) entry which is preliminary data.</text>
</comment>
<gene>
    <name evidence="2" type="ORF">VTL71DRAFT_13053</name>
</gene>
<dbReference type="Proteomes" id="UP001595075">
    <property type="component" value="Unassembled WGS sequence"/>
</dbReference>
<keyword evidence="3" id="KW-1185">Reference proteome</keyword>
<dbReference type="InterPro" id="IPR010730">
    <property type="entry name" value="HET"/>
</dbReference>
<evidence type="ECO:0000313" key="3">
    <source>
        <dbReference type="Proteomes" id="UP001595075"/>
    </source>
</evidence>
<sequence length="706" mass="78993">MAYQYSPLGLNEFRLLSLHPTSKNGSPSEAGAQIPSISCTLTSHSRDQCPSYIALSYTWGDESNKIRITVNGRSFDVTQNLYLALQYIREETTDVILWIDAMCINQGDSIEKTEQLMAMREIYAGAEHARAWLGLPGVGSDEAFAELNRIGSVIIAKGLVEPMKEFFRLPPGEVERYSVLEKIIKEGFESLVVEAIENQEKTMSVFVSVCEVFSREYWRRLWIVQEIIVSRNVVVQCGKARIDFPILYASVCYLLLLSPQVITWLPSPEFEVNVTDIIHFGIALGTKANSISTSTKLFGARLRYHQDLSQPLNLSSKPSSLSSSEIEASYSRNTLFELLARLHVTGAIKAHCGATEAKDRIFALLGMAKDCATLDIQPDCSRATTCSQIYTKAARAVILSGQVDFLSLAQPQGRTKDLPSWVPDWRMEWILRPSGQLPWDTPFNACPGNVEKSDRGESQLEESRSVSGTMSQVQKPIRIVSKQNQISFHGYLLDTIEEVGRPWTPDYIEGCSGDSHLPAIQSYLSDIIYLCRRSDIKLAETGQDIYPPNTPSYRATAHRRIPIADQEEYGSGFIRQASADSDEAFSSIVNTLSVLISPDDTPVPEDFVREDLGRRGMGYRNMLGWQRDRRPFLAVKGYVGLAPLDTKVGDLVVLFEGAKFPYVLRRGRGNDDELYTLVGEAYVHGVMYGEFLQDRTKGRLRAFTMA</sequence>
<organism evidence="2 3">
    <name type="scientific">Oculimacula yallundae</name>
    <dbReference type="NCBI Taxonomy" id="86028"/>
    <lineage>
        <taxon>Eukaryota</taxon>
        <taxon>Fungi</taxon>
        <taxon>Dikarya</taxon>
        <taxon>Ascomycota</taxon>
        <taxon>Pezizomycotina</taxon>
        <taxon>Leotiomycetes</taxon>
        <taxon>Helotiales</taxon>
        <taxon>Ploettnerulaceae</taxon>
        <taxon>Oculimacula</taxon>
    </lineage>
</organism>
<feature type="domain" description="Heterokaryon incompatibility" evidence="1">
    <location>
        <begin position="52"/>
        <end position="226"/>
    </location>
</feature>
<evidence type="ECO:0000313" key="2">
    <source>
        <dbReference type="EMBL" id="KAL2071818.1"/>
    </source>
</evidence>
<protein>
    <recommendedName>
        <fullName evidence="1">Heterokaryon incompatibility domain-containing protein</fullName>
    </recommendedName>
</protein>
<dbReference type="EMBL" id="JAZHXI010000005">
    <property type="protein sequence ID" value="KAL2071818.1"/>
    <property type="molecule type" value="Genomic_DNA"/>
</dbReference>